<sequence length="55" mass="5950">MSKYTEFPLQPMAEGMSAPDIKLEGQKVLFDKKVSLLPVDTKKVPENGKSNGAGV</sequence>
<protein>
    <submittedName>
        <fullName evidence="1">Uncharacterized protein</fullName>
    </submittedName>
</protein>
<dbReference type="AlphaFoldDB" id="L8JZE3"/>
<dbReference type="Proteomes" id="UP000011135">
    <property type="component" value="Unassembled WGS sequence"/>
</dbReference>
<dbReference type="EMBL" id="AMZN01000016">
    <property type="protein sequence ID" value="ELR72567.1"/>
    <property type="molecule type" value="Genomic_DNA"/>
</dbReference>
<dbReference type="STRING" id="1237149.C900_01241"/>
<comment type="caution">
    <text evidence="1">The sequence shown here is derived from an EMBL/GenBank/DDBJ whole genome shotgun (WGS) entry which is preliminary data.</text>
</comment>
<accession>L8JZE3</accession>
<gene>
    <name evidence="1" type="ORF">C900_01241</name>
</gene>
<dbReference type="RefSeq" id="WP_009578857.1">
    <property type="nucleotide sequence ID" value="NZ_AMZN01000016.1"/>
</dbReference>
<keyword evidence="2" id="KW-1185">Reference proteome</keyword>
<reference evidence="1 2" key="1">
    <citation type="submission" date="2012-12" db="EMBL/GenBank/DDBJ databases">
        <title>Genome assembly of Fulvivirga imtechensis AK7.</title>
        <authorList>
            <person name="Nupur N."/>
            <person name="Khatri I."/>
            <person name="Kumar R."/>
            <person name="Subramanian S."/>
            <person name="Pinnaka A."/>
        </authorList>
    </citation>
    <scope>NUCLEOTIDE SEQUENCE [LARGE SCALE GENOMIC DNA]</scope>
    <source>
        <strain evidence="1 2">AK7</strain>
    </source>
</reference>
<organism evidence="1 2">
    <name type="scientific">Fulvivirga imtechensis AK7</name>
    <dbReference type="NCBI Taxonomy" id="1237149"/>
    <lineage>
        <taxon>Bacteria</taxon>
        <taxon>Pseudomonadati</taxon>
        <taxon>Bacteroidota</taxon>
        <taxon>Cytophagia</taxon>
        <taxon>Cytophagales</taxon>
        <taxon>Fulvivirgaceae</taxon>
        <taxon>Fulvivirga</taxon>
    </lineage>
</organism>
<proteinExistence type="predicted"/>
<name>L8JZE3_9BACT</name>
<evidence type="ECO:0000313" key="2">
    <source>
        <dbReference type="Proteomes" id="UP000011135"/>
    </source>
</evidence>
<evidence type="ECO:0000313" key="1">
    <source>
        <dbReference type="EMBL" id="ELR72567.1"/>
    </source>
</evidence>